<evidence type="ECO:0000259" key="3">
    <source>
        <dbReference type="PROSITE" id="PS50157"/>
    </source>
</evidence>
<keyword evidence="5" id="KW-1185">Reference proteome</keyword>
<dbReference type="PROSITE" id="PS00028">
    <property type="entry name" value="ZINC_FINGER_C2H2_1"/>
    <property type="match status" value="2"/>
</dbReference>
<gene>
    <name evidence="4" type="ORF">G7Y89_g1153</name>
</gene>
<name>A0A8H4RYP0_9HELO</name>
<dbReference type="SMART" id="SM00355">
    <property type="entry name" value="ZnF_C2H2"/>
    <property type="match status" value="3"/>
</dbReference>
<dbReference type="PROSITE" id="PS50157">
    <property type="entry name" value="ZINC_FINGER_C2H2_2"/>
    <property type="match status" value="1"/>
</dbReference>
<dbReference type="EMBL" id="JAAMPI010000043">
    <property type="protein sequence ID" value="KAF4636922.1"/>
    <property type="molecule type" value="Genomic_DNA"/>
</dbReference>
<keyword evidence="1" id="KW-0479">Metal-binding</keyword>
<dbReference type="OrthoDB" id="10056939at2759"/>
<keyword evidence="1" id="KW-0863">Zinc-finger</keyword>
<feature type="domain" description="C2H2-type" evidence="3">
    <location>
        <begin position="289"/>
        <end position="318"/>
    </location>
</feature>
<evidence type="ECO:0000313" key="5">
    <source>
        <dbReference type="Proteomes" id="UP000566819"/>
    </source>
</evidence>
<dbReference type="InterPro" id="IPR013087">
    <property type="entry name" value="Znf_C2H2_type"/>
</dbReference>
<protein>
    <recommendedName>
        <fullName evidence="3">C2H2-type domain-containing protein</fullName>
    </recommendedName>
</protein>
<feature type="region of interest" description="Disordered" evidence="2">
    <location>
        <begin position="170"/>
        <end position="192"/>
    </location>
</feature>
<accession>A0A8H4RYP0</accession>
<dbReference type="Proteomes" id="UP000566819">
    <property type="component" value="Unassembled WGS sequence"/>
</dbReference>
<evidence type="ECO:0000256" key="1">
    <source>
        <dbReference type="PROSITE-ProRule" id="PRU00042"/>
    </source>
</evidence>
<sequence>MEPITEDQEWTLRRWVSTKGNGPLQKSDKAFLTLEKGLSEEQIDSWFENCKAPQNDVNVAMFAPEHGGPSNNIQPQGSGFLSLNTSGQNQNQSFLGDLQFGPLDMDLDFPSTSQEMHNWTPMGLSRDQDFSSTIPITFSDSQDMDAWSTVADSERGLLASSAASIAESCPVLSPSSDHRRHTHGTQRSSYGSSIRTWDTASTLYDPNADDLMLDDPEMEASQTVNPMRLTRNSNFPVSRFSACKSIPEEESSCHRSEPGHMSSQELMPSQRRLTGPPVPPKPSKPPGLYICTVPDCLRPFNRKGDWKRHEESHDPQTYWICMLGDPAVQTSIGWVCVFCNAFKPNRNEITLHLVKNHKINECTNKVHENRKWGRKDKLKQHLQQVHKLEEGAVGWEPWQREARKKWAFGCGFCGGCFSTWEERLNHIAEHYEKQNVNNRRWSSSLVVTGLLKQVHQDFNVLGAWNALAGVAPIDGLLHWSREDASNLRRKLEYHEATPEALAREAFSLGSKHLERKPLVWTNADSRVATLTAPVDFSELEKETWRSNDIGAMSHRARLSAPLPAVPSNFEIPGDASNFI</sequence>
<dbReference type="AlphaFoldDB" id="A0A8H4RYP0"/>
<evidence type="ECO:0000313" key="4">
    <source>
        <dbReference type="EMBL" id="KAF4636922.1"/>
    </source>
</evidence>
<proteinExistence type="predicted"/>
<feature type="region of interest" description="Disordered" evidence="2">
    <location>
        <begin position="250"/>
        <end position="284"/>
    </location>
</feature>
<reference evidence="4 5" key="1">
    <citation type="submission" date="2020-03" db="EMBL/GenBank/DDBJ databases">
        <title>Draft Genome Sequence of Cudoniella acicularis.</title>
        <authorList>
            <person name="Buettner E."/>
            <person name="Kellner H."/>
        </authorList>
    </citation>
    <scope>NUCLEOTIDE SEQUENCE [LARGE SCALE GENOMIC DNA]</scope>
    <source>
        <strain evidence="4 5">DSM 108380</strain>
    </source>
</reference>
<organism evidence="4 5">
    <name type="scientific">Cudoniella acicularis</name>
    <dbReference type="NCBI Taxonomy" id="354080"/>
    <lineage>
        <taxon>Eukaryota</taxon>
        <taxon>Fungi</taxon>
        <taxon>Dikarya</taxon>
        <taxon>Ascomycota</taxon>
        <taxon>Pezizomycotina</taxon>
        <taxon>Leotiomycetes</taxon>
        <taxon>Helotiales</taxon>
        <taxon>Tricladiaceae</taxon>
        <taxon>Cudoniella</taxon>
    </lineage>
</organism>
<comment type="caution">
    <text evidence="4">The sequence shown here is derived from an EMBL/GenBank/DDBJ whole genome shotgun (WGS) entry which is preliminary data.</text>
</comment>
<keyword evidence="1" id="KW-0862">Zinc</keyword>
<evidence type="ECO:0000256" key="2">
    <source>
        <dbReference type="SAM" id="MobiDB-lite"/>
    </source>
</evidence>
<dbReference type="GO" id="GO:0008270">
    <property type="term" value="F:zinc ion binding"/>
    <property type="evidence" value="ECO:0007669"/>
    <property type="project" value="UniProtKB-KW"/>
</dbReference>